<dbReference type="AlphaFoldDB" id="A0A315ZGQ6"/>
<comment type="caution">
    <text evidence="1">The sequence shown here is derived from an EMBL/GenBank/DDBJ whole genome shotgun (WGS) entry which is preliminary data.</text>
</comment>
<accession>A0A315ZGQ6</accession>
<evidence type="ECO:0000313" key="2">
    <source>
        <dbReference type="Proteomes" id="UP000245535"/>
    </source>
</evidence>
<organism evidence="1 2">
    <name type="scientific">Sediminitomix flava</name>
    <dbReference type="NCBI Taxonomy" id="379075"/>
    <lineage>
        <taxon>Bacteria</taxon>
        <taxon>Pseudomonadati</taxon>
        <taxon>Bacteroidota</taxon>
        <taxon>Cytophagia</taxon>
        <taxon>Cytophagales</taxon>
        <taxon>Flammeovirgaceae</taxon>
        <taxon>Sediminitomix</taxon>
    </lineage>
</organism>
<sequence>MKLINTLGLSFIIVTSVLLTSCFDSKQEQKKVDSIELKDGADISSEGEKTRGKYRKKLVKGKEFNACLPNKMGDYKITYTQEKLGMIQAVVSEKGDDVATITVADLLDTPQNIEKYTSSTQDLKGYPMLSKGSKGTAILVSDRFQVQVRSKSDSFTEADRIEVLSQVDLNHLAQLN</sequence>
<dbReference type="Proteomes" id="UP000245535">
    <property type="component" value="Unassembled WGS sequence"/>
</dbReference>
<evidence type="ECO:0008006" key="3">
    <source>
        <dbReference type="Google" id="ProtNLM"/>
    </source>
</evidence>
<evidence type="ECO:0000313" key="1">
    <source>
        <dbReference type="EMBL" id="PWJ44349.1"/>
    </source>
</evidence>
<dbReference type="PROSITE" id="PS51257">
    <property type="entry name" value="PROKAR_LIPOPROTEIN"/>
    <property type="match status" value="1"/>
</dbReference>
<name>A0A315ZGQ6_SEDFL</name>
<protein>
    <recommendedName>
        <fullName evidence="3">Lipoprotein</fullName>
    </recommendedName>
</protein>
<reference evidence="1 2" key="1">
    <citation type="submission" date="2018-03" db="EMBL/GenBank/DDBJ databases">
        <title>Genomic Encyclopedia of Archaeal and Bacterial Type Strains, Phase II (KMG-II): from individual species to whole genera.</title>
        <authorList>
            <person name="Goeker M."/>
        </authorList>
    </citation>
    <scope>NUCLEOTIDE SEQUENCE [LARGE SCALE GENOMIC DNA]</scope>
    <source>
        <strain evidence="1 2">DSM 28229</strain>
    </source>
</reference>
<proteinExistence type="predicted"/>
<dbReference type="EMBL" id="QGDO01000001">
    <property type="protein sequence ID" value="PWJ44349.1"/>
    <property type="molecule type" value="Genomic_DNA"/>
</dbReference>
<keyword evidence="2" id="KW-1185">Reference proteome</keyword>
<dbReference type="OrthoDB" id="5517735at2"/>
<dbReference type="RefSeq" id="WP_109615847.1">
    <property type="nucleotide sequence ID" value="NZ_QGDO01000001.1"/>
</dbReference>
<gene>
    <name evidence="1" type="ORF">BC781_101699</name>
</gene>